<evidence type="ECO:0000313" key="3">
    <source>
        <dbReference type="EMBL" id="KAL1491847.1"/>
    </source>
</evidence>
<keyword evidence="2" id="KW-1133">Transmembrane helix</keyword>
<accession>A0ABD1EB09</accession>
<name>A0ABD1EB09_HYPHA</name>
<feature type="region of interest" description="Disordered" evidence="1">
    <location>
        <begin position="342"/>
        <end position="373"/>
    </location>
</feature>
<evidence type="ECO:0000256" key="2">
    <source>
        <dbReference type="SAM" id="Phobius"/>
    </source>
</evidence>
<evidence type="ECO:0000256" key="1">
    <source>
        <dbReference type="SAM" id="MobiDB-lite"/>
    </source>
</evidence>
<keyword evidence="2" id="KW-0812">Transmembrane</keyword>
<reference evidence="3 4" key="1">
    <citation type="submission" date="2024-05" db="EMBL/GenBank/DDBJ databases">
        <title>Genetic variation in Jamaican populations of the coffee berry borer (Hypothenemus hampei).</title>
        <authorList>
            <person name="Errbii M."/>
            <person name="Myrie A."/>
        </authorList>
    </citation>
    <scope>NUCLEOTIDE SEQUENCE [LARGE SCALE GENOMIC DNA]</scope>
    <source>
        <strain evidence="3">JA-Hopewell-2020-01-JO</strain>
        <tissue evidence="3">Whole body</tissue>
    </source>
</reference>
<dbReference type="EMBL" id="JBDJPC010000009">
    <property type="protein sequence ID" value="KAL1491847.1"/>
    <property type="molecule type" value="Genomic_DNA"/>
</dbReference>
<protein>
    <submittedName>
        <fullName evidence="3">Uncharacterized protein</fullName>
    </submittedName>
</protein>
<gene>
    <name evidence="3" type="ORF">ABEB36_012382</name>
</gene>
<comment type="caution">
    <text evidence="3">The sequence shown here is derived from an EMBL/GenBank/DDBJ whole genome shotgun (WGS) entry which is preliminary data.</text>
</comment>
<proteinExistence type="predicted"/>
<feature type="region of interest" description="Disordered" evidence="1">
    <location>
        <begin position="256"/>
        <end position="281"/>
    </location>
</feature>
<dbReference type="Proteomes" id="UP001566132">
    <property type="component" value="Unassembled WGS sequence"/>
</dbReference>
<keyword evidence="2" id="KW-0472">Membrane</keyword>
<keyword evidence="4" id="KW-1185">Reference proteome</keyword>
<dbReference type="AlphaFoldDB" id="A0ABD1EB09"/>
<feature type="transmembrane region" description="Helical" evidence="2">
    <location>
        <begin position="129"/>
        <end position="146"/>
    </location>
</feature>
<evidence type="ECO:0000313" key="4">
    <source>
        <dbReference type="Proteomes" id="UP001566132"/>
    </source>
</evidence>
<organism evidence="3 4">
    <name type="scientific">Hypothenemus hampei</name>
    <name type="common">Coffee berry borer</name>
    <dbReference type="NCBI Taxonomy" id="57062"/>
    <lineage>
        <taxon>Eukaryota</taxon>
        <taxon>Metazoa</taxon>
        <taxon>Ecdysozoa</taxon>
        <taxon>Arthropoda</taxon>
        <taxon>Hexapoda</taxon>
        <taxon>Insecta</taxon>
        <taxon>Pterygota</taxon>
        <taxon>Neoptera</taxon>
        <taxon>Endopterygota</taxon>
        <taxon>Coleoptera</taxon>
        <taxon>Polyphaga</taxon>
        <taxon>Cucujiformia</taxon>
        <taxon>Curculionidae</taxon>
        <taxon>Scolytinae</taxon>
        <taxon>Hypothenemus</taxon>
    </lineage>
</organism>
<feature type="compositionally biased region" description="Basic and acidic residues" evidence="1">
    <location>
        <begin position="360"/>
        <end position="373"/>
    </location>
</feature>
<feature type="transmembrane region" description="Helical" evidence="2">
    <location>
        <begin position="70"/>
        <end position="89"/>
    </location>
</feature>
<feature type="transmembrane region" description="Helical" evidence="2">
    <location>
        <begin position="153"/>
        <end position="170"/>
    </location>
</feature>
<sequence length="373" mass="42253">MSLLQFLQNSWGFFNPFTAREPAVNAGQVGLMDIYMELILDIITWKDTAKTITTLFVGNLITLLLLTLEIRFYGTLAIIALNIFVFDFLNRETLYSNYTGEYGSIISDIKSVAKKCFSRLWLLRHESAIVFYPLVCLGWWALYYISRHVSQTLIFYLIFVLSIFCCKVLMQLPESVTCQIKDFWYNLSTTSCAEVDLIPYIQKKDLNKRDADTESLLTDRTTDSVTISWASGITSMPSYLEIEDSVDNILEEDDLLPNTKPGVSYTPGESSTSESDSENKEIKFDSDHFNASSSDDDPLTKDLAFKHALSQSHTQPGMLQSMIATSANLMGGMFRSKIVQEPKVMDEVPSDSDSSNDFELVDHNDVPDYKKQN</sequence>